<feature type="chain" id="PRO_5011502500" evidence="1">
    <location>
        <begin position="20"/>
        <end position="213"/>
    </location>
</feature>
<dbReference type="RefSeq" id="WP_091099559.1">
    <property type="nucleotide sequence ID" value="NZ_FNXE01000025.1"/>
</dbReference>
<proteinExistence type="predicted"/>
<name>A0A1H6LFP0_9FLAO</name>
<evidence type="ECO:0000256" key="1">
    <source>
        <dbReference type="SAM" id="SignalP"/>
    </source>
</evidence>
<sequence>MRFIIVLLLFFLPFNSTQAQQFNNFSLELGGGAHFPFNPKDSKDQTSLSNYISMKQFQVSGRYMFNEKIGLKGQYGYFYFQDKENHLNKTTMHKITLEAVYNLGEALNFNFSLQERFTLLVHGGAGISLLEPKDRDVYEKIGNLQLGVTPLVKISDQVAFYLDVTPVLNLMQHYSYGGNLLDADYKAQTGFFLTANAGFVFYLGNRNHHADWY</sequence>
<dbReference type="OrthoDB" id="1339830at2"/>
<dbReference type="STRING" id="1159016.SAMN02927937_01886"/>
<organism evidence="2 3">
    <name type="scientific">Paenimyroides marinum</name>
    <dbReference type="NCBI Taxonomy" id="1159016"/>
    <lineage>
        <taxon>Bacteria</taxon>
        <taxon>Pseudomonadati</taxon>
        <taxon>Bacteroidota</taxon>
        <taxon>Flavobacteriia</taxon>
        <taxon>Flavobacteriales</taxon>
        <taxon>Flavobacteriaceae</taxon>
        <taxon>Paenimyroides</taxon>
    </lineage>
</organism>
<dbReference type="Proteomes" id="UP000199634">
    <property type="component" value="Unassembled WGS sequence"/>
</dbReference>
<accession>A0A1H6LFP0</accession>
<evidence type="ECO:0000313" key="3">
    <source>
        <dbReference type="Proteomes" id="UP000199634"/>
    </source>
</evidence>
<protein>
    <submittedName>
        <fullName evidence="2">Outer membrane protein beta-barrel domain-containing protein</fullName>
    </submittedName>
</protein>
<reference evidence="2 3" key="1">
    <citation type="submission" date="2016-10" db="EMBL/GenBank/DDBJ databases">
        <authorList>
            <person name="de Groot N.N."/>
        </authorList>
    </citation>
    <scope>NUCLEOTIDE SEQUENCE [LARGE SCALE GENOMIC DNA]</scope>
    <source>
        <strain evidence="2 3">CGMCC 1.10825</strain>
    </source>
</reference>
<gene>
    <name evidence="2" type="ORF">SAMN02927937_01886</name>
</gene>
<evidence type="ECO:0000313" key="2">
    <source>
        <dbReference type="EMBL" id="SEH87345.1"/>
    </source>
</evidence>
<keyword evidence="1" id="KW-0732">Signal</keyword>
<dbReference type="Gene3D" id="2.40.160.20">
    <property type="match status" value="1"/>
</dbReference>
<dbReference type="EMBL" id="FNXE01000025">
    <property type="protein sequence ID" value="SEH87345.1"/>
    <property type="molecule type" value="Genomic_DNA"/>
</dbReference>
<keyword evidence="3" id="KW-1185">Reference proteome</keyword>
<feature type="signal peptide" evidence="1">
    <location>
        <begin position="1"/>
        <end position="19"/>
    </location>
</feature>
<dbReference type="AlphaFoldDB" id="A0A1H6LFP0"/>